<reference evidence="2" key="1">
    <citation type="submission" date="2018-06" db="EMBL/GenBank/DDBJ databases">
        <authorList>
            <person name="Zhirakovskaya E."/>
        </authorList>
    </citation>
    <scope>NUCLEOTIDE SEQUENCE</scope>
</reference>
<accession>A0A3B0V1I6</accession>
<sequence length="349" mass="40048">MQKEQRSKYQAVQQIGMRLLFVYVTAVILVFFSEKSYWYIQGFDILGPALFYFFPTAIFLWSIEQFHVRRLGPLFLSAALYGFLVEGILAPILYQDGLFGWFHVSYTSLAWHAPLSVMFGFYFLRQWLLQANWRWLFSGSAAFGLLWGIWSLTFWLPENVNDADLLAEGFDLGIWSVGKFALFAFTITLVLALAHWLIGYFWQKHFSPGKVELGGILLFLAGYFVYGVIIPFPVAWVKLPLLLGIVWLGLRNGRKQESAPSLFVQLQGKIPITRLLPLLLMPLTALIIYAAALQLQPSETVLRDLIYTPIVFVQTAFGWLFFLWGLWVTIRPLRTASPSHHSEAENAMR</sequence>
<feature type="transmembrane region" description="Helical" evidence="1">
    <location>
        <begin position="74"/>
        <end position="94"/>
    </location>
</feature>
<feature type="transmembrane region" description="Helical" evidence="1">
    <location>
        <begin position="100"/>
        <end position="123"/>
    </location>
</feature>
<name>A0A3B0V1I6_9ZZZZ</name>
<keyword evidence="1" id="KW-0472">Membrane</keyword>
<feature type="transmembrane region" description="Helical" evidence="1">
    <location>
        <begin position="305"/>
        <end position="327"/>
    </location>
</feature>
<protein>
    <submittedName>
        <fullName evidence="2">Uncharacterized protein</fullName>
    </submittedName>
</protein>
<dbReference type="EMBL" id="UOEU01000665">
    <property type="protein sequence ID" value="VAW37425.1"/>
    <property type="molecule type" value="Genomic_DNA"/>
</dbReference>
<gene>
    <name evidence="2" type="ORF">MNBD_CHLOROFLEXI01-3345</name>
</gene>
<organism evidence="2">
    <name type="scientific">hydrothermal vent metagenome</name>
    <dbReference type="NCBI Taxonomy" id="652676"/>
    <lineage>
        <taxon>unclassified sequences</taxon>
        <taxon>metagenomes</taxon>
        <taxon>ecological metagenomes</taxon>
    </lineage>
</organism>
<proteinExistence type="predicted"/>
<dbReference type="AlphaFoldDB" id="A0A3B0V1I6"/>
<evidence type="ECO:0000256" key="1">
    <source>
        <dbReference type="SAM" id="Phobius"/>
    </source>
</evidence>
<keyword evidence="1" id="KW-1133">Transmembrane helix</keyword>
<evidence type="ECO:0000313" key="2">
    <source>
        <dbReference type="EMBL" id="VAW37425.1"/>
    </source>
</evidence>
<feature type="transmembrane region" description="Helical" evidence="1">
    <location>
        <begin position="135"/>
        <end position="156"/>
    </location>
</feature>
<feature type="transmembrane region" description="Helical" evidence="1">
    <location>
        <begin position="12"/>
        <end position="32"/>
    </location>
</feature>
<feature type="transmembrane region" description="Helical" evidence="1">
    <location>
        <begin position="275"/>
        <end position="293"/>
    </location>
</feature>
<feature type="transmembrane region" description="Helical" evidence="1">
    <location>
        <begin position="38"/>
        <end position="62"/>
    </location>
</feature>
<feature type="transmembrane region" description="Helical" evidence="1">
    <location>
        <begin position="213"/>
        <end position="230"/>
    </location>
</feature>
<keyword evidence="1" id="KW-0812">Transmembrane</keyword>
<feature type="transmembrane region" description="Helical" evidence="1">
    <location>
        <begin position="180"/>
        <end position="201"/>
    </location>
</feature>